<dbReference type="EMBL" id="FODO01000003">
    <property type="protein sequence ID" value="SEO03594.1"/>
    <property type="molecule type" value="Genomic_DNA"/>
</dbReference>
<gene>
    <name evidence="3" type="ORF">SAMN05216333_103159</name>
</gene>
<dbReference type="SUPFAM" id="SSF51261">
    <property type="entry name" value="Duplicated hybrid motif"/>
    <property type="match status" value="1"/>
</dbReference>
<name>A0A1H8LEL9_9PROT</name>
<dbReference type="Gene3D" id="2.70.70.10">
    <property type="entry name" value="Glucose Permease (Domain IIA)"/>
    <property type="match status" value="1"/>
</dbReference>
<evidence type="ECO:0000313" key="3">
    <source>
        <dbReference type="EMBL" id="SEO03594.1"/>
    </source>
</evidence>
<dbReference type="Proteomes" id="UP000198814">
    <property type="component" value="Unassembled WGS sequence"/>
</dbReference>
<dbReference type="AlphaFoldDB" id="A0A1H8LEL9"/>
<dbReference type="GO" id="GO:0004222">
    <property type="term" value="F:metalloendopeptidase activity"/>
    <property type="evidence" value="ECO:0007669"/>
    <property type="project" value="TreeGrafter"/>
</dbReference>
<feature type="coiled-coil region" evidence="1">
    <location>
        <begin position="47"/>
        <end position="137"/>
    </location>
</feature>
<protein>
    <submittedName>
        <fullName evidence="3">Septal ring factor EnvC, activator of murein hydrolases AmiA and AmiB</fullName>
    </submittedName>
</protein>
<organism evidence="3 4">
    <name type="scientific">Nitrosomonas oligotropha</name>
    <dbReference type="NCBI Taxonomy" id="42354"/>
    <lineage>
        <taxon>Bacteria</taxon>
        <taxon>Pseudomonadati</taxon>
        <taxon>Pseudomonadota</taxon>
        <taxon>Betaproteobacteria</taxon>
        <taxon>Nitrosomonadales</taxon>
        <taxon>Nitrosomonadaceae</taxon>
        <taxon>Nitrosomonas</taxon>
    </lineage>
</organism>
<sequence>MHECNRARDSNKSYQSGNHTFNSIHIKHYRSILAIWALILFCPSSAFSNNQENLKLLRERIQSLQKDLANKEALKQSAADALQGTERAINAITQKMTKLIEHDRQAIEEYKQLQAQHKKLSEEISIVRNQLEKLLHQQYIGGQQDYLRLALNQQNPHQIARDIYYYRQLSLARSDSIKNLQYNQQEIDTLTQASRQKKDEIAAIQAEYFDQRKKLQQEKTKQQTLLTQVSNQISQQQQEINKLGQNEKRLTNLVNEINQLLVQEKSNATAINNKLPDASTTGAAFSTLKGKLNLPVRGKLVNTFGGQRSGKHVTWKGLFIQSPDGSEVKAISAGRVVFADWLRGFGNLIILDHGNNYMSLYGNNATLHKQVGESTRGGETIATVGNSGGNADSGLYFELRHGGKPFDPLTWIKIE</sequence>
<dbReference type="PANTHER" id="PTHR21666">
    <property type="entry name" value="PEPTIDASE-RELATED"/>
    <property type="match status" value="1"/>
</dbReference>
<feature type="coiled-coil region" evidence="1">
    <location>
        <begin position="187"/>
        <end position="253"/>
    </location>
</feature>
<dbReference type="Pfam" id="PF01551">
    <property type="entry name" value="Peptidase_M23"/>
    <property type="match status" value="1"/>
</dbReference>
<reference evidence="4" key="1">
    <citation type="submission" date="2016-10" db="EMBL/GenBank/DDBJ databases">
        <authorList>
            <person name="Varghese N."/>
            <person name="Submissions S."/>
        </authorList>
    </citation>
    <scope>NUCLEOTIDE SEQUENCE [LARGE SCALE GENOMIC DNA]</scope>
    <source>
        <strain evidence="4">Nm76</strain>
    </source>
</reference>
<dbReference type="OrthoDB" id="9784703at2"/>
<accession>A0A1H8LEL9</accession>
<dbReference type="STRING" id="42354.SAMN05216333_103159"/>
<proteinExistence type="predicted"/>
<dbReference type="FunFam" id="2.70.70.10:FF:000003">
    <property type="entry name" value="Murein hydrolase activator EnvC"/>
    <property type="match status" value="1"/>
</dbReference>
<keyword evidence="3" id="KW-0378">Hydrolase</keyword>
<dbReference type="Gene3D" id="6.10.250.3150">
    <property type="match status" value="1"/>
</dbReference>
<feature type="domain" description="M23ase beta-sheet core" evidence="2">
    <location>
        <begin position="315"/>
        <end position="408"/>
    </location>
</feature>
<keyword evidence="4" id="KW-1185">Reference proteome</keyword>
<dbReference type="CDD" id="cd12797">
    <property type="entry name" value="M23_peptidase"/>
    <property type="match status" value="1"/>
</dbReference>
<dbReference type="InterPro" id="IPR011055">
    <property type="entry name" value="Dup_hybrid_motif"/>
</dbReference>
<dbReference type="InterPro" id="IPR016047">
    <property type="entry name" value="M23ase_b-sheet_dom"/>
</dbReference>
<evidence type="ECO:0000259" key="2">
    <source>
        <dbReference type="Pfam" id="PF01551"/>
    </source>
</evidence>
<keyword evidence="1" id="KW-0175">Coiled coil</keyword>
<evidence type="ECO:0000313" key="4">
    <source>
        <dbReference type="Proteomes" id="UP000198814"/>
    </source>
</evidence>
<dbReference type="InterPro" id="IPR050570">
    <property type="entry name" value="Cell_wall_metabolism_enzyme"/>
</dbReference>
<evidence type="ECO:0000256" key="1">
    <source>
        <dbReference type="SAM" id="Coils"/>
    </source>
</evidence>
<dbReference type="PANTHER" id="PTHR21666:SF270">
    <property type="entry name" value="MUREIN HYDROLASE ACTIVATOR ENVC"/>
    <property type="match status" value="1"/>
</dbReference>